<dbReference type="Proteomes" id="UP000054144">
    <property type="component" value="Unassembled WGS sequence"/>
</dbReference>
<reference evidence="2 3" key="1">
    <citation type="journal article" date="2015" name="Fungal Genet. Biol.">
        <title>Evolution of novel wood decay mechanisms in Agaricales revealed by the genome sequences of Fistulina hepatica and Cylindrobasidium torrendii.</title>
        <authorList>
            <person name="Floudas D."/>
            <person name="Held B.W."/>
            <person name="Riley R."/>
            <person name="Nagy L.G."/>
            <person name="Koehler G."/>
            <person name="Ransdell A.S."/>
            <person name="Younus H."/>
            <person name="Chow J."/>
            <person name="Chiniquy J."/>
            <person name="Lipzen A."/>
            <person name="Tritt A."/>
            <person name="Sun H."/>
            <person name="Haridas S."/>
            <person name="LaButti K."/>
            <person name="Ohm R.A."/>
            <person name="Kues U."/>
            <person name="Blanchette R.A."/>
            <person name="Grigoriev I.V."/>
            <person name="Minto R.E."/>
            <person name="Hibbett D.S."/>
        </authorList>
    </citation>
    <scope>NUCLEOTIDE SEQUENCE [LARGE SCALE GENOMIC DNA]</scope>
    <source>
        <strain evidence="2 3">ATCC 64428</strain>
    </source>
</reference>
<feature type="compositionally biased region" description="Acidic residues" evidence="1">
    <location>
        <begin position="204"/>
        <end position="216"/>
    </location>
</feature>
<organism evidence="2 3">
    <name type="scientific">Fistulina hepatica ATCC 64428</name>
    <dbReference type="NCBI Taxonomy" id="1128425"/>
    <lineage>
        <taxon>Eukaryota</taxon>
        <taxon>Fungi</taxon>
        <taxon>Dikarya</taxon>
        <taxon>Basidiomycota</taxon>
        <taxon>Agaricomycotina</taxon>
        <taxon>Agaricomycetes</taxon>
        <taxon>Agaricomycetidae</taxon>
        <taxon>Agaricales</taxon>
        <taxon>Fistulinaceae</taxon>
        <taxon>Fistulina</taxon>
    </lineage>
</organism>
<evidence type="ECO:0000313" key="2">
    <source>
        <dbReference type="EMBL" id="KIY52341.1"/>
    </source>
</evidence>
<accession>A0A0D7AM20</accession>
<feature type="region of interest" description="Disordered" evidence="1">
    <location>
        <begin position="201"/>
        <end position="234"/>
    </location>
</feature>
<proteinExistence type="predicted"/>
<dbReference type="OrthoDB" id="68090at2759"/>
<evidence type="ECO:0000256" key="1">
    <source>
        <dbReference type="SAM" id="MobiDB-lite"/>
    </source>
</evidence>
<feature type="compositionally biased region" description="Basic and acidic residues" evidence="1">
    <location>
        <begin position="158"/>
        <end position="168"/>
    </location>
</feature>
<gene>
    <name evidence="2" type="ORF">FISHEDRAFT_70026</name>
</gene>
<dbReference type="EMBL" id="KN881644">
    <property type="protein sequence ID" value="KIY52341.1"/>
    <property type="molecule type" value="Genomic_DNA"/>
</dbReference>
<name>A0A0D7AM20_9AGAR</name>
<dbReference type="AlphaFoldDB" id="A0A0D7AM20"/>
<keyword evidence="3" id="KW-1185">Reference proteome</keyword>
<protein>
    <submittedName>
        <fullName evidence="2">Uncharacterized protein</fullName>
    </submittedName>
</protein>
<sequence length="267" mass="30452">MSSPSRPRPRQRQQPAVPPGFRAPPKPKRHIELMDVRELNDLYNMNARILAKPQSSTASFMPRINAEQNAIQARLLELESVDKINTALHRTHLDDAQPMVIDDDDDPPASRTIEAKHRAAANYMCQSTLESAARSRHGATRIAAMSVEEAIRIEQEVHAREREREQRHNERRRRQGLPVKGEVLTAQEKNARMMAFLIHKPTESDMEDDTDSESDDNPAHWFEEDDNDDGIKGQDIVMPDAEDLLDLIRVDPTRAGYSTFCEPRYGD</sequence>
<evidence type="ECO:0000313" key="3">
    <source>
        <dbReference type="Proteomes" id="UP000054144"/>
    </source>
</evidence>
<feature type="region of interest" description="Disordered" evidence="1">
    <location>
        <begin position="1"/>
        <end position="28"/>
    </location>
</feature>
<feature type="region of interest" description="Disordered" evidence="1">
    <location>
        <begin position="158"/>
        <end position="177"/>
    </location>
</feature>